<dbReference type="Proteomes" id="UP000509638">
    <property type="component" value="Chromosome"/>
</dbReference>
<dbReference type="AlphaFoldDB" id="A0A7D5F5T3"/>
<gene>
    <name evidence="1" type="ORF">HW566_03195</name>
</gene>
<protein>
    <submittedName>
        <fullName evidence="1">Uncharacterized protein</fullName>
    </submittedName>
</protein>
<organism evidence="1 2">
    <name type="scientific">Microbacterium oleivorans</name>
    <dbReference type="NCBI Taxonomy" id="273677"/>
    <lineage>
        <taxon>Bacteria</taxon>
        <taxon>Bacillati</taxon>
        <taxon>Actinomycetota</taxon>
        <taxon>Actinomycetes</taxon>
        <taxon>Micrococcales</taxon>
        <taxon>Microbacteriaceae</taxon>
        <taxon>Microbacterium</taxon>
    </lineage>
</organism>
<accession>A0A7D5F5T3</accession>
<sequence>MTRYIDIPGFTPTVQAPIDPSLTDGHLLLIVPGKPVDGYWGSGLDIPNLAASRLAAITGNPGPTATVFNAFANPQSGQIERTAKNRPHFMVSHLANTSGGTAGLGAGAGIQIPIAVRDWIQAHPTHDFYLSLGFRLTRQYTGTSPTVYPLASLKSPDLGGTRTSVGITAANALAGTPASSSVERLGFTTASLPADAAEKFAAITSDGYALSGVLSTVALYLGAVNTATTNKAPSIAVTRLAIADLTAGTNLTHGGVAAADLDAWSASLSAGGYYNGDTNSDPAVLVP</sequence>
<name>A0A7D5F5T3_9MICO</name>
<dbReference type="RefSeq" id="WP_178010346.1">
    <property type="nucleotide sequence ID" value="NZ_CP058316.1"/>
</dbReference>
<dbReference type="EMBL" id="CP058316">
    <property type="protein sequence ID" value="QLD10873.1"/>
    <property type="molecule type" value="Genomic_DNA"/>
</dbReference>
<proteinExistence type="predicted"/>
<evidence type="ECO:0000313" key="1">
    <source>
        <dbReference type="EMBL" id="QLD10873.1"/>
    </source>
</evidence>
<evidence type="ECO:0000313" key="2">
    <source>
        <dbReference type="Proteomes" id="UP000509638"/>
    </source>
</evidence>
<reference evidence="1 2" key="1">
    <citation type="submission" date="2020-06" db="EMBL/GenBank/DDBJ databases">
        <authorList>
            <person name="Jo H."/>
        </authorList>
    </citation>
    <scope>NUCLEOTIDE SEQUENCE [LARGE SCALE GENOMIC DNA]</scope>
    <source>
        <strain evidence="1 2">I46</strain>
    </source>
</reference>